<dbReference type="Pfam" id="PF13352">
    <property type="entry name" value="DUF4100"/>
    <property type="match status" value="1"/>
</dbReference>
<dbReference type="EMBL" id="JARJCW010000066">
    <property type="protein sequence ID" value="KAJ7199809.1"/>
    <property type="molecule type" value="Genomic_DNA"/>
</dbReference>
<gene>
    <name evidence="3" type="ORF">GGX14DRAFT_661203</name>
</gene>
<dbReference type="InterPro" id="IPR025165">
    <property type="entry name" value="DUF4100"/>
</dbReference>
<evidence type="ECO:0000256" key="1">
    <source>
        <dbReference type="SAM" id="MobiDB-lite"/>
    </source>
</evidence>
<feature type="region of interest" description="Disordered" evidence="1">
    <location>
        <begin position="76"/>
        <end position="105"/>
    </location>
</feature>
<organism evidence="3 4">
    <name type="scientific">Mycena pura</name>
    <dbReference type="NCBI Taxonomy" id="153505"/>
    <lineage>
        <taxon>Eukaryota</taxon>
        <taxon>Fungi</taxon>
        <taxon>Dikarya</taxon>
        <taxon>Basidiomycota</taxon>
        <taxon>Agaricomycotina</taxon>
        <taxon>Agaricomycetes</taxon>
        <taxon>Agaricomycetidae</taxon>
        <taxon>Agaricales</taxon>
        <taxon>Marasmiineae</taxon>
        <taxon>Mycenaceae</taxon>
        <taxon>Mycena</taxon>
    </lineage>
</organism>
<feature type="domain" description="DUF4100" evidence="2">
    <location>
        <begin position="190"/>
        <end position="254"/>
    </location>
</feature>
<keyword evidence="4" id="KW-1185">Reference proteome</keyword>
<evidence type="ECO:0000313" key="4">
    <source>
        <dbReference type="Proteomes" id="UP001219525"/>
    </source>
</evidence>
<reference evidence="3" key="1">
    <citation type="submission" date="2023-03" db="EMBL/GenBank/DDBJ databases">
        <title>Massive genome expansion in bonnet fungi (Mycena s.s.) driven by repeated elements and novel gene families across ecological guilds.</title>
        <authorList>
            <consortium name="Lawrence Berkeley National Laboratory"/>
            <person name="Harder C.B."/>
            <person name="Miyauchi S."/>
            <person name="Viragh M."/>
            <person name="Kuo A."/>
            <person name="Thoen E."/>
            <person name="Andreopoulos B."/>
            <person name="Lu D."/>
            <person name="Skrede I."/>
            <person name="Drula E."/>
            <person name="Henrissat B."/>
            <person name="Morin E."/>
            <person name="Kohler A."/>
            <person name="Barry K."/>
            <person name="LaButti K."/>
            <person name="Morin E."/>
            <person name="Salamov A."/>
            <person name="Lipzen A."/>
            <person name="Mereny Z."/>
            <person name="Hegedus B."/>
            <person name="Baldrian P."/>
            <person name="Stursova M."/>
            <person name="Weitz H."/>
            <person name="Taylor A."/>
            <person name="Grigoriev I.V."/>
            <person name="Nagy L.G."/>
            <person name="Martin F."/>
            <person name="Kauserud H."/>
        </authorList>
    </citation>
    <scope>NUCLEOTIDE SEQUENCE</scope>
    <source>
        <strain evidence="3">9144</strain>
    </source>
</reference>
<accession>A0AAD6V887</accession>
<evidence type="ECO:0000313" key="3">
    <source>
        <dbReference type="EMBL" id="KAJ7199809.1"/>
    </source>
</evidence>
<dbReference type="Proteomes" id="UP001219525">
    <property type="component" value="Unassembled WGS sequence"/>
</dbReference>
<name>A0AAD6V887_9AGAR</name>
<evidence type="ECO:0000259" key="2">
    <source>
        <dbReference type="Pfam" id="PF13352"/>
    </source>
</evidence>
<feature type="region of interest" description="Disordered" evidence="1">
    <location>
        <begin position="135"/>
        <end position="158"/>
    </location>
</feature>
<sequence length="263" mass="28432">MFHMIMEYITDVTLVLDQLFYMALSEPFQALAKEDIDKALEKYRNPVAAVQVRSELQTYPDNVTVVQILQQDKAKGKSEVATRRSPGARSPGVCTGGAKAGATTPTRAVTRTNAGAPRSRACACAAACACPPGARAPAQEPGIEPRHAPGDEPQPLLDRRVQGRVRPWPWSRVEIAIAVRVGAGAAVSCRVSKSKAVQMKDATATEEKPSAPMYHFTTQIQHTVTVDLPALYKRLIGVNISVPISDLIGASPALLCRRERIRP</sequence>
<dbReference type="AlphaFoldDB" id="A0AAD6V887"/>
<comment type="caution">
    <text evidence="3">The sequence shown here is derived from an EMBL/GenBank/DDBJ whole genome shotgun (WGS) entry which is preliminary data.</text>
</comment>
<protein>
    <recommendedName>
        <fullName evidence="2">DUF4100 domain-containing protein</fullName>
    </recommendedName>
</protein>
<proteinExistence type="predicted"/>